<dbReference type="InterPro" id="IPR036047">
    <property type="entry name" value="F-box-like_dom_sf"/>
</dbReference>
<dbReference type="Pfam" id="PF23635">
    <property type="entry name" value="Beta-prop_AT5G49610-like"/>
    <property type="match status" value="1"/>
</dbReference>
<dbReference type="AlphaFoldDB" id="A0ABC9FRB5"/>
<protein>
    <recommendedName>
        <fullName evidence="1">F-box protein AT5G49610-like beta-propeller domain-containing protein</fullName>
    </recommendedName>
</protein>
<evidence type="ECO:0000313" key="2">
    <source>
        <dbReference type="EMBL" id="CAL5080916.1"/>
    </source>
</evidence>
<keyword evidence="3" id="KW-1185">Reference proteome</keyword>
<evidence type="ECO:0000259" key="1">
    <source>
        <dbReference type="Pfam" id="PF23635"/>
    </source>
</evidence>
<dbReference type="InterPro" id="IPR056594">
    <property type="entry name" value="AT5G49610-like_b-prop"/>
</dbReference>
<name>A0ABC9FRB5_9POAL</name>
<gene>
    <name evidence="2" type="ORF">URODEC1_LOCUS108329</name>
</gene>
<accession>A0ABC9FRB5</accession>
<dbReference type="Proteomes" id="UP001497457">
    <property type="component" value="Chromosome 7b"/>
</dbReference>
<feature type="domain" description="F-box protein AT5G49610-like beta-propeller" evidence="1">
    <location>
        <begin position="154"/>
        <end position="411"/>
    </location>
</feature>
<reference evidence="2" key="1">
    <citation type="submission" date="2024-10" db="EMBL/GenBank/DDBJ databases">
        <authorList>
            <person name="Ryan C."/>
        </authorList>
    </citation>
    <scope>NUCLEOTIDE SEQUENCE [LARGE SCALE GENOMIC DNA]</scope>
</reference>
<dbReference type="PANTHER" id="PTHR33207">
    <property type="entry name" value="F-BOX DOMAIN CONTAINING PROTEIN-RELATED"/>
    <property type="match status" value="1"/>
</dbReference>
<proteinExistence type="predicted"/>
<sequence length="435" mass="49064">METENWQAKIAEERKRKRHPAEATSINDLNDDLLELVLLGLDSPKWLVRAAATCKPWCRLITGTHGTFLCRFRSLHAPPAIGTFYSINYDDTLCSYGRHHNWPEVDPVFVPSSASPSDGLQLSLDFLPPADEGPRELVDGRGSLLLLLIEKELVCEPLTRRYLAIPPPEYSVVCILSAFLLDGNAGIGLANFRLLLVLYEHEVNLYMDPNGHGYLSASMFTGGSNGGWRRGRQNYGVYLPRLVEVHLAGRTGGRIYWGCDDKQVVVLDERTLKFSTMALSEHMMNWQEFGRHNFRVVGGGAGAVRIVHLAGSGELEVFSQAHGYHGTAHDWVLHMRVQLIEAARGLSGHREKYFAQGIKIIDAQEGFVMLSPVDKTWLFSVDLETMELKREYGRKKYTGPAFTYTLPWPPVMSACVENGKKRRKRRRKRRKIVSS</sequence>
<dbReference type="EMBL" id="OZ075117">
    <property type="protein sequence ID" value="CAL5080916.1"/>
    <property type="molecule type" value="Genomic_DNA"/>
</dbReference>
<organism evidence="2 3">
    <name type="scientific">Urochloa decumbens</name>
    <dbReference type="NCBI Taxonomy" id="240449"/>
    <lineage>
        <taxon>Eukaryota</taxon>
        <taxon>Viridiplantae</taxon>
        <taxon>Streptophyta</taxon>
        <taxon>Embryophyta</taxon>
        <taxon>Tracheophyta</taxon>
        <taxon>Spermatophyta</taxon>
        <taxon>Magnoliopsida</taxon>
        <taxon>Liliopsida</taxon>
        <taxon>Poales</taxon>
        <taxon>Poaceae</taxon>
        <taxon>PACMAD clade</taxon>
        <taxon>Panicoideae</taxon>
        <taxon>Panicodae</taxon>
        <taxon>Paniceae</taxon>
        <taxon>Melinidinae</taxon>
        <taxon>Urochloa</taxon>
    </lineage>
</organism>
<dbReference type="SUPFAM" id="SSF81383">
    <property type="entry name" value="F-box domain"/>
    <property type="match status" value="1"/>
</dbReference>
<evidence type="ECO:0000313" key="3">
    <source>
        <dbReference type="Proteomes" id="UP001497457"/>
    </source>
</evidence>